<proteinExistence type="predicted"/>
<name>A0A0A3XN12_BRAJP</name>
<protein>
    <submittedName>
        <fullName evidence="1">Uncharacterized protein</fullName>
    </submittedName>
</protein>
<dbReference type="RefSeq" id="WP_038936831.1">
    <property type="nucleotide sequence ID" value="NZ_CP081350.1"/>
</dbReference>
<dbReference type="Proteomes" id="UP000030377">
    <property type="component" value="Unassembled WGS sequence"/>
</dbReference>
<sequence length="72" mass="8303">MSKRRRFKQSNFLKDRLAIFAKEALKKASNLPPGTAREEMLKKVRQADIACHVDEWAHSRGPQPPTWSNDDP</sequence>
<comment type="caution">
    <text evidence="1">The sequence shown here is derived from an EMBL/GenBank/DDBJ whole genome shotgun (WGS) entry which is preliminary data.</text>
</comment>
<dbReference type="EMBL" id="JRPN01000031">
    <property type="protein sequence ID" value="KGT74511.1"/>
    <property type="molecule type" value="Genomic_DNA"/>
</dbReference>
<reference evidence="1 2" key="1">
    <citation type="submission" date="2014-09" db="EMBL/GenBank/DDBJ databases">
        <title>Draft genome of Bradyrhizobium japonicum Is-34.</title>
        <authorList>
            <person name="Tsurumaru H."/>
            <person name="Yamakawa T."/>
            <person name="Hashimoto S."/>
            <person name="Okizaki K."/>
            <person name="Kanesaki Y."/>
            <person name="Yoshikawa H."/>
            <person name="Yajima S."/>
        </authorList>
    </citation>
    <scope>NUCLEOTIDE SEQUENCE [LARGE SCALE GENOMIC DNA]</scope>
    <source>
        <strain evidence="1 2">Is-34</strain>
    </source>
</reference>
<accession>A0A0A3XN12</accession>
<organism evidence="1 2">
    <name type="scientific">Bradyrhizobium japonicum</name>
    <dbReference type="NCBI Taxonomy" id="375"/>
    <lineage>
        <taxon>Bacteria</taxon>
        <taxon>Pseudomonadati</taxon>
        <taxon>Pseudomonadota</taxon>
        <taxon>Alphaproteobacteria</taxon>
        <taxon>Hyphomicrobiales</taxon>
        <taxon>Nitrobacteraceae</taxon>
        <taxon>Bradyrhizobium</taxon>
    </lineage>
</organism>
<dbReference type="AlphaFoldDB" id="A0A0A3XN12"/>
<gene>
    <name evidence="1" type="ORF">MA20_38755</name>
</gene>
<evidence type="ECO:0000313" key="2">
    <source>
        <dbReference type="Proteomes" id="UP000030377"/>
    </source>
</evidence>
<evidence type="ECO:0000313" key="1">
    <source>
        <dbReference type="EMBL" id="KGT74511.1"/>
    </source>
</evidence>